<evidence type="ECO:0000313" key="2">
    <source>
        <dbReference type="EMBL" id="CAL1615649.1"/>
    </source>
</evidence>
<evidence type="ECO:0000313" key="3">
    <source>
        <dbReference type="Proteomes" id="UP001497482"/>
    </source>
</evidence>
<sequence>MLTGPELHGQTMSNIRFQHQEQEIPAVQVPFMRVPPLHPEFPLLLSSVRVTAVVTLQRDTDPCNTASADKPASHSAQAWKHRAVEKPNPGWQGLNNRFLLCPGPHS</sequence>
<name>A0AAV2MR73_KNICA</name>
<dbReference type="Proteomes" id="UP001497482">
    <property type="component" value="Chromosome 9"/>
</dbReference>
<proteinExistence type="predicted"/>
<protein>
    <submittedName>
        <fullName evidence="2">Uncharacterized protein</fullName>
    </submittedName>
</protein>
<evidence type="ECO:0000256" key="1">
    <source>
        <dbReference type="SAM" id="MobiDB-lite"/>
    </source>
</evidence>
<organism evidence="2 3">
    <name type="scientific">Knipowitschia caucasica</name>
    <name type="common">Caucasian dwarf goby</name>
    <name type="synonym">Pomatoschistus caucasicus</name>
    <dbReference type="NCBI Taxonomy" id="637954"/>
    <lineage>
        <taxon>Eukaryota</taxon>
        <taxon>Metazoa</taxon>
        <taxon>Chordata</taxon>
        <taxon>Craniata</taxon>
        <taxon>Vertebrata</taxon>
        <taxon>Euteleostomi</taxon>
        <taxon>Actinopterygii</taxon>
        <taxon>Neopterygii</taxon>
        <taxon>Teleostei</taxon>
        <taxon>Neoteleostei</taxon>
        <taxon>Acanthomorphata</taxon>
        <taxon>Gobiaria</taxon>
        <taxon>Gobiiformes</taxon>
        <taxon>Gobioidei</taxon>
        <taxon>Gobiidae</taxon>
        <taxon>Gobiinae</taxon>
        <taxon>Knipowitschia</taxon>
    </lineage>
</organism>
<dbReference type="EMBL" id="OZ035831">
    <property type="protein sequence ID" value="CAL1615649.1"/>
    <property type="molecule type" value="Genomic_DNA"/>
</dbReference>
<dbReference type="AlphaFoldDB" id="A0AAV2MR73"/>
<reference evidence="2 3" key="1">
    <citation type="submission" date="2024-04" db="EMBL/GenBank/DDBJ databases">
        <authorList>
            <person name="Waldvogel A.-M."/>
            <person name="Schoenle A."/>
        </authorList>
    </citation>
    <scope>NUCLEOTIDE SEQUENCE [LARGE SCALE GENOMIC DNA]</scope>
</reference>
<feature type="region of interest" description="Disordered" evidence="1">
    <location>
        <begin position="62"/>
        <end position="96"/>
    </location>
</feature>
<keyword evidence="3" id="KW-1185">Reference proteome</keyword>
<accession>A0AAV2MR73</accession>
<gene>
    <name evidence="2" type="ORF">KC01_LOCUS41559</name>
</gene>